<dbReference type="PROSITE" id="PS51192">
    <property type="entry name" value="HELICASE_ATP_BIND_1"/>
    <property type="match status" value="1"/>
</dbReference>
<keyword evidence="2" id="KW-0808">Transferase</keyword>
<dbReference type="InterPro" id="IPR038718">
    <property type="entry name" value="SNF2-like_sf"/>
</dbReference>
<accession>A0A7K1SIM8</accession>
<dbReference type="InterPro" id="IPR002941">
    <property type="entry name" value="DNA_methylase_N4/N6"/>
</dbReference>
<dbReference type="GO" id="GO:0008170">
    <property type="term" value="F:N-methyltransferase activity"/>
    <property type="evidence" value="ECO:0007669"/>
    <property type="project" value="InterPro"/>
</dbReference>
<protein>
    <submittedName>
        <fullName evidence="5">DNA methylase N-4</fullName>
    </submittedName>
</protein>
<sequence length="843" mass="96793">MNDYQFLREYQGFLSEKMVPTPKTGFMVNREQIHSICFPYQANAIQWGAEGGCRAIFAHFGLGKTIIQLQLAMLCLAGREGKALIVCPLAVKQEFYEAAQMLDTSITYCRTQAEVEATQTRIIITNYERVRDGDIQPDYFVFASLDEASVLRSYGSKTYQEFLSKFQAVQFRYVCTATPSPNKYKELIHYAGFLGVMDTGQALTRFFKRDSTKANNLTIHPHKEREFWLWVSSWALFITKPSDLGYSDEGFALPKLHRHWHLINLPKEESAVDRDGQLKLIRDEAIDLRSSAKEKRDSIDARIVHATGIVDGEPSDTSWVIWHDLEKEREKLEETADLLGWTSFKSVYGSQDDALKEKLLIDFKHGDYRILATKPSIAGQGCNFQKHCYSAIFLGITYKFNDIIQAVHRIQRYGQSHECHVHFIYTDAEEHVRREFEAKWQRHDELVATMTGIVKEFGLSQTAMHSELNRSMGVEREQVSGDRFTAVHNDCILETARMEENSVGLILTSIPFSNHYEYTPSYNDLGHTNNDDHFFAQMDFLTPNLHRVLQPGRLAVVHVKDRILFGSVTGTGMPTVNPFHMKTTFHFMKHGFEFMGMITIETDVVRENNGTYRLGWTEQCKDGSKMGVGSPEYLLLFRKLPTDTSKAYADIPVVKAKEAYTRGKWQIDARAKWNSSGDTLLTPEEIANWQVDKIASVFMERSRETVYNYAAHVESANEMDKRGKLPATFESLRVAARSEYVWDDVVRMHTLNSRQSQHREEQHICPFQIDIVDRAIVRYSNEGDVVYDPFGGLGTVGNRAIPLNRRSYSCELNPDYFRCNVAYHREAEYKRKVPTLFDLLQSA</sequence>
<dbReference type="Gene3D" id="3.40.50.300">
    <property type="entry name" value="P-loop containing nucleotide triphosphate hydrolases"/>
    <property type="match status" value="1"/>
</dbReference>
<evidence type="ECO:0000259" key="4">
    <source>
        <dbReference type="PROSITE" id="PS51192"/>
    </source>
</evidence>
<dbReference type="SMART" id="SM00487">
    <property type="entry name" value="DEXDc"/>
    <property type="match status" value="1"/>
</dbReference>
<dbReference type="InterPro" id="IPR000330">
    <property type="entry name" value="SNF2_N"/>
</dbReference>
<dbReference type="SUPFAM" id="SSF52540">
    <property type="entry name" value="P-loop containing nucleoside triphosphate hydrolases"/>
    <property type="match status" value="2"/>
</dbReference>
<dbReference type="EMBL" id="WPIN01000012">
    <property type="protein sequence ID" value="MVM33625.1"/>
    <property type="molecule type" value="Genomic_DNA"/>
</dbReference>
<gene>
    <name evidence="5" type="ORF">GO755_26540</name>
</gene>
<dbReference type="Gene3D" id="3.40.50.150">
    <property type="entry name" value="Vaccinia Virus protein VP39"/>
    <property type="match status" value="1"/>
</dbReference>
<evidence type="ECO:0000313" key="5">
    <source>
        <dbReference type="EMBL" id="MVM33625.1"/>
    </source>
</evidence>
<dbReference type="InterPro" id="IPR029063">
    <property type="entry name" value="SAM-dependent_MTases_sf"/>
</dbReference>
<dbReference type="GO" id="GO:0016787">
    <property type="term" value="F:hydrolase activity"/>
    <property type="evidence" value="ECO:0007669"/>
    <property type="project" value="UniProtKB-KW"/>
</dbReference>
<keyword evidence="1 5" id="KW-0489">Methyltransferase</keyword>
<comment type="caution">
    <text evidence="5">The sequence shown here is derived from an EMBL/GenBank/DDBJ whole genome shotgun (WGS) entry which is preliminary data.</text>
</comment>
<dbReference type="GO" id="GO:0032259">
    <property type="term" value="P:methylation"/>
    <property type="evidence" value="ECO:0007669"/>
    <property type="project" value="UniProtKB-KW"/>
</dbReference>
<keyword evidence="3" id="KW-0378">Hydrolase</keyword>
<dbReference type="Pfam" id="PF01555">
    <property type="entry name" value="N6_N4_Mtase"/>
    <property type="match status" value="1"/>
</dbReference>
<dbReference type="Pfam" id="PF00176">
    <property type="entry name" value="SNF2-rel_dom"/>
    <property type="match status" value="1"/>
</dbReference>
<dbReference type="AlphaFoldDB" id="A0A7K1SIM8"/>
<dbReference type="SUPFAM" id="SSF53335">
    <property type="entry name" value="S-adenosyl-L-methionine-dependent methyltransferases"/>
    <property type="match status" value="1"/>
</dbReference>
<keyword evidence="6" id="KW-1185">Reference proteome</keyword>
<organism evidence="5 6">
    <name type="scientific">Spirosoma arboris</name>
    <dbReference type="NCBI Taxonomy" id="2682092"/>
    <lineage>
        <taxon>Bacteria</taxon>
        <taxon>Pseudomonadati</taxon>
        <taxon>Bacteroidota</taxon>
        <taxon>Cytophagia</taxon>
        <taxon>Cytophagales</taxon>
        <taxon>Cytophagaceae</taxon>
        <taxon>Spirosoma</taxon>
    </lineage>
</organism>
<feature type="domain" description="Helicase ATP-binding" evidence="4">
    <location>
        <begin position="45"/>
        <end position="197"/>
    </location>
</feature>
<dbReference type="GO" id="GO:0003677">
    <property type="term" value="F:DNA binding"/>
    <property type="evidence" value="ECO:0007669"/>
    <property type="project" value="InterPro"/>
</dbReference>
<evidence type="ECO:0000313" key="6">
    <source>
        <dbReference type="Proteomes" id="UP000436006"/>
    </source>
</evidence>
<dbReference type="InterPro" id="IPR014001">
    <property type="entry name" value="Helicase_ATP-bd"/>
</dbReference>
<dbReference type="PANTHER" id="PTHR45766">
    <property type="entry name" value="DNA ANNEALING HELICASE AND ENDONUCLEASE ZRANB3 FAMILY MEMBER"/>
    <property type="match status" value="1"/>
</dbReference>
<reference evidence="5 6" key="1">
    <citation type="submission" date="2019-12" db="EMBL/GenBank/DDBJ databases">
        <title>Spirosoma sp. HMF4905 genome sequencing and assembly.</title>
        <authorList>
            <person name="Kang H."/>
            <person name="Cha I."/>
            <person name="Kim H."/>
            <person name="Joh K."/>
        </authorList>
    </citation>
    <scope>NUCLEOTIDE SEQUENCE [LARGE SCALE GENOMIC DNA]</scope>
    <source>
        <strain evidence="5 6">HMF4905</strain>
    </source>
</reference>
<evidence type="ECO:0000256" key="1">
    <source>
        <dbReference type="ARBA" id="ARBA00022603"/>
    </source>
</evidence>
<evidence type="ECO:0000256" key="2">
    <source>
        <dbReference type="ARBA" id="ARBA00022679"/>
    </source>
</evidence>
<name>A0A7K1SIM8_9BACT</name>
<dbReference type="RefSeq" id="WP_157588343.1">
    <property type="nucleotide sequence ID" value="NZ_WPIN01000012.1"/>
</dbReference>
<dbReference type="Gene3D" id="3.40.50.10810">
    <property type="entry name" value="Tandem AAA-ATPase domain"/>
    <property type="match status" value="1"/>
</dbReference>
<dbReference type="InterPro" id="IPR027417">
    <property type="entry name" value="P-loop_NTPase"/>
</dbReference>
<dbReference type="PANTHER" id="PTHR45766:SF6">
    <property type="entry name" value="SWI_SNF-RELATED MATRIX-ASSOCIATED ACTIN-DEPENDENT REGULATOR OF CHROMATIN SUBFAMILY A-LIKE PROTEIN 1"/>
    <property type="match status" value="1"/>
</dbReference>
<dbReference type="GO" id="GO:0005524">
    <property type="term" value="F:ATP binding"/>
    <property type="evidence" value="ECO:0007669"/>
    <property type="project" value="InterPro"/>
</dbReference>
<dbReference type="Proteomes" id="UP000436006">
    <property type="component" value="Unassembled WGS sequence"/>
</dbReference>
<proteinExistence type="predicted"/>
<evidence type="ECO:0000256" key="3">
    <source>
        <dbReference type="ARBA" id="ARBA00022801"/>
    </source>
</evidence>